<dbReference type="AlphaFoldDB" id="A0ABD3QYL1"/>
<accession>A0ABD3QYL1</accession>
<evidence type="ECO:0000313" key="2">
    <source>
        <dbReference type="Proteomes" id="UP001530315"/>
    </source>
</evidence>
<reference evidence="1 2" key="1">
    <citation type="submission" date="2024-10" db="EMBL/GenBank/DDBJ databases">
        <title>Updated reference genomes for cyclostephanoid diatoms.</title>
        <authorList>
            <person name="Roberts W.R."/>
            <person name="Alverson A.J."/>
        </authorList>
    </citation>
    <scope>NUCLEOTIDE SEQUENCE [LARGE SCALE GENOMIC DNA]</scope>
    <source>
        <strain evidence="1 2">AJA276-08</strain>
    </source>
</reference>
<keyword evidence="2" id="KW-1185">Reference proteome</keyword>
<dbReference type="Proteomes" id="UP001530315">
    <property type="component" value="Unassembled WGS sequence"/>
</dbReference>
<comment type="caution">
    <text evidence="1">The sequence shown here is derived from an EMBL/GenBank/DDBJ whole genome shotgun (WGS) entry which is preliminary data.</text>
</comment>
<protein>
    <submittedName>
        <fullName evidence="1">Uncharacterized protein</fullName>
    </submittedName>
</protein>
<name>A0ABD3QYL1_9STRA</name>
<evidence type="ECO:0000313" key="1">
    <source>
        <dbReference type="EMBL" id="KAL3805479.1"/>
    </source>
</evidence>
<sequence>MEPRTRENEEIAGGGIVPRKKIACCGLLRSKNDVFRRKVHGRVMRLRKMGGDIADIHRKLNLMREHDSGKLPED</sequence>
<dbReference type="EMBL" id="JALLAZ020000031">
    <property type="protein sequence ID" value="KAL3805479.1"/>
    <property type="molecule type" value="Genomic_DNA"/>
</dbReference>
<gene>
    <name evidence="1" type="ORF">ACHAW5_007151</name>
</gene>
<organism evidence="1 2">
    <name type="scientific">Stephanodiscus triporus</name>
    <dbReference type="NCBI Taxonomy" id="2934178"/>
    <lineage>
        <taxon>Eukaryota</taxon>
        <taxon>Sar</taxon>
        <taxon>Stramenopiles</taxon>
        <taxon>Ochrophyta</taxon>
        <taxon>Bacillariophyta</taxon>
        <taxon>Coscinodiscophyceae</taxon>
        <taxon>Thalassiosirophycidae</taxon>
        <taxon>Stephanodiscales</taxon>
        <taxon>Stephanodiscaceae</taxon>
        <taxon>Stephanodiscus</taxon>
    </lineage>
</organism>
<proteinExistence type="predicted"/>